<keyword evidence="6 9" id="KW-0227">DNA damage</keyword>
<dbReference type="EC" id="2.1.1.63" evidence="9"/>
<comment type="catalytic activity">
    <reaction evidence="1 9">
        <text>a 4-O-methyl-thymidine in DNA + L-cysteinyl-[protein] = a thymidine in DNA + S-methyl-L-cysteinyl-[protein]</text>
        <dbReference type="Rhea" id="RHEA:53428"/>
        <dbReference type="Rhea" id="RHEA-COMP:10131"/>
        <dbReference type="Rhea" id="RHEA-COMP:10132"/>
        <dbReference type="Rhea" id="RHEA-COMP:13555"/>
        <dbReference type="Rhea" id="RHEA-COMP:13556"/>
        <dbReference type="ChEBI" id="CHEBI:29950"/>
        <dbReference type="ChEBI" id="CHEBI:82612"/>
        <dbReference type="ChEBI" id="CHEBI:137386"/>
        <dbReference type="ChEBI" id="CHEBI:137387"/>
        <dbReference type="EC" id="2.1.1.63"/>
    </reaction>
</comment>
<evidence type="ECO:0000256" key="4">
    <source>
        <dbReference type="ARBA" id="ARBA00022603"/>
    </source>
</evidence>
<dbReference type="GO" id="GO:0032259">
    <property type="term" value="P:methylation"/>
    <property type="evidence" value="ECO:0007669"/>
    <property type="project" value="UniProtKB-KW"/>
</dbReference>
<dbReference type="InterPro" id="IPR036388">
    <property type="entry name" value="WH-like_DNA-bd_sf"/>
</dbReference>
<evidence type="ECO:0000256" key="8">
    <source>
        <dbReference type="ARBA" id="ARBA00049348"/>
    </source>
</evidence>
<keyword evidence="3 9" id="KW-0963">Cytoplasm</keyword>
<feature type="active site" description="Nucleophile; methyl group acceptor" evidence="9">
    <location>
        <position position="139"/>
    </location>
</feature>
<dbReference type="PANTHER" id="PTHR10815">
    <property type="entry name" value="METHYLATED-DNA--PROTEIN-CYSTEINE METHYLTRANSFERASE"/>
    <property type="match status" value="1"/>
</dbReference>
<dbReference type="SUPFAM" id="SSF46767">
    <property type="entry name" value="Methylated DNA-protein cysteine methyltransferase, C-terminal domain"/>
    <property type="match status" value="1"/>
</dbReference>
<evidence type="ECO:0000256" key="1">
    <source>
        <dbReference type="ARBA" id="ARBA00001286"/>
    </source>
</evidence>
<organism evidence="12 13">
    <name type="scientific">Pontibacterium sinense</name>
    <dbReference type="NCBI Taxonomy" id="2781979"/>
    <lineage>
        <taxon>Bacteria</taxon>
        <taxon>Pseudomonadati</taxon>
        <taxon>Pseudomonadota</taxon>
        <taxon>Gammaproteobacteria</taxon>
        <taxon>Oceanospirillales</taxon>
        <taxon>Oceanospirillaceae</taxon>
        <taxon>Pontibacterium</taxon>
    </lineage>
</organism>
<dbReference type="PROSITE" id="PS00374">
    <property type="entry name" value="MGMT"/>
    <property type="match status" value="1"/>
</dbReference>
<proteinExistence type="inferred from homology"/>
<evidence type="ECO:0000256" key="5">
    <source>
        <dbReference type="ARBA" id="ARBA00022679"/>
    </source>
</evidence>
<evidence type="ECO:0000256" key="9">
    <source>
        <dbReference type="HAMAP-Rule" id="MF_00772"/>
    </source>
</evidence>
<dbReference type="GO" id="GO:0006307">
    <property type="term" value="P:DNA alkylation repair"/>
    <property type="evidence" value="ECO:0007669"/>
    <property type="project" value="UniProtKB-UniRule"/>
</dbReference>
<dbReference type="Gene3D" id="1.10.10.10">
    <property type="entry name" value="Winged helix-like DNA-binding domain superfamily/Winged helix DNA-binding domain"/>
    <property type="match status" value="1"/>
</dbReference>
<dbReference type="CDD" id="cd06445">
    <property type="entry name" value="ATase"/>
    <property type="match status" value="1"/>
</dbReference>
<dbReference type="Proteomes" id="UP000640333">
    <property type="component" value="Unassembled WGS sequence"/>
</dbReference>
<sequence length="173" mass="19125">MTKTISIQYYTTAVGELILGATDGRLCLCDWRYRKMRDAVDNRIKKTLNAEFVEQGDAVIDLAIQQLEEYFLQQRRDFDVPLLTAGTGFQKLVWEQLQQIPYGSVASYKQLAEKMDNPKAVRAVASANGANALSILVPCHRIIGSNGQLVGYAGGLPAKQKLLALESDLFALS</sequence>
<dbReference type="PANTHER" id="PTHR10815:SF5">
    <property type="entry name" value="METHYLATED-DNA--PROTEIN-CYSTEINE METHYLTRANSFERASE"/>
    <property type="match status" value="1"/>
</dbReference>
<reference evidence="12" key="1">
    <citation type="submission" date="2020-10" db="EMBL/GenBank/DDBJ databases">
        <title>Bacterium isolated from coastal waters sediment.</title>
        <authorList>
            <person name="Chen R.-J."/>
            <person name="Lu D.-C."/>
            <person name="Zhu K.-L."/>
            <person name="Du Z.-J."/>
        </authorList>
    </citation>
    <scope>NUCLEOTIDE SEQUENCE</scope>
    <source>
        <strain evidence="12">N1Y112</strain>
    </source>
</reference>
<dbReference type="Pfam" id="PF01035">
    <property type="entry name" value="DNA_binding_1"/>
    <property type="match status" value="1"/>
</dbReference>
<name>A0A8J7K6D6_9GAMM</name>
<gene>
    <name evidence="12" type="ORF">IOQ59_13645</name>
</gene>
<dbReference type="EMBL" id="JADEYS010000013">
    <property type="protein sequence ID" value="MBE9398300.1"/>
    <property type="molecule type" value="Genomic_DNA"/>
</dbReference>
<comment type="miscellaneous">
    <text evidence="9">This enzyme catalyzes only one turnover and therefore is not strictly catalytic. According to one definition, an enzyme is a biocatalyst that acts repeatedly and over many reaction cycles.</text>
</comment>
<protein>
    <recommendedName>
        <fullName evidence="9">Methylated-DNA--protein-cysteine methyltransferase</fullName>
        <ecNumber evidence="9">2.1.1.63</ecNumber>
    </recommendedName>
    <alternativeName>
        <fullName evidence="9">6-O-methylguanine-DNA methyltransferase</fullName>
        <shortName evidence="9">MGMT</shortName>
    </alternativeName>
    <alternativeName>
        <fullName evidence="9">O-6-methylguanine-DNA-alkyltransferase</fullName>
    </alternativeName>
</protein>
<dbReference type="InterPro" id="IPR008332">
    <property type="entry name" value="MethylG_MeTrfase_N"/>
</dbReference>
<dbReference type="InterPro" id="IPR036217">
    <property type="entry name" value="MethylDNA_cys_MeTrfase_DNAb"/>
</dbReference>
<comment type="caution">
    <text evidence="12">The sequence shown here is derived from an EMBL/GenBank/DDBJ whole genome shotgun (WGS) entry which is preliminary data.</text>
</comment>
<evidence type="ECO:0000256" key="7">
    <source>
        <dbReference type="ARBA" id="ARBA00023204"/>
    </source>
</evidence>
<dbReference type="GO" id="GO:0003908">
    <property type="term" value="F:methylated-DNA-[protein]-cysteine S-methyltransferase activity"/>
    <property type="evidence" value="ECO:0007669"/>
    <property type="project" value="UniProtKB-UniRule"/>
</dbReference>
<evidence type="ECO:0000256" key="6">
    <source>
        <dbReference type="ARBA" id="ARBA00022763"/>
    </source>
</evidence>
<comment type="similarity">
    <text evidence="2 9">Belongs to the MGMT family.</text>
</comment>
<dbReference type="FunFam" id="1.10.10.10:FF:000214">
    <property type="entry name" value="Methylated-DNA--protein-cysteine methyltransferase"/>
    <property type="match status" value="1"/>
</dbReference>
<evidence type="ECO:0000256" key="3">
    <source>
        <dbReference type="ARBA" id="ARBA00022490"/>
    </source>
</evidence>
<evidence type="ECO:0000313" key="13">
    <source>
        <dbReference type="Proteomes" id="UP000640333"/>
    </source>
</evidence>
<dbReference type="RefSeq" id="WP_193953925.1">
    <property type="nucleotide sequence ID" value="NZ_JADEYS010000013.1"/>
</dbReference>
<keyword evidence="7 9" id="KW-0234">DNA repair</keyword>
<evidence type="ECO:0000256" key="2">
    <source>
        <dbReference type="ARBA" id="ARBA00008711"/>
    </source>
</evidence>
<dbReference type="InterPro" id="IPR001497">
    <property type="entry name" value="MethylDNA_cys_MeTrfase_AS"/>
</dbReference>
<feature type="domain" description="Methylguanine DNA methyltransferase ribonuclease-like" evidence="11">
    <location>
        <begin position="8"/>
        <end position="82"/>
    </location>
</feature>
<evidence type="ECO:0000259" key="10">
    <source>
        <dbReference type="Pfam" id="PF01035"/>
    </source>
</evidence>
<dbReference type="AlphaFoldDB" id="A0A8J7K6D6"/>
<comment type="catalytic activity">
    <reaction evidence="8 9">
        <text>a 6-O-methyl-2'-deoxyguanosine in DNA + L-cysteinyl-[protein] = S-methyl-L-cysteinyl-[protein] + a 2'-deoxyguanosine in DNA</text>
        <dbReference type="Rhea" id="RHEA:24000"/>
        <dbReference type="Rhea" id="RHEA-COMP:10131"/>
        <dbReference type="Rhea" id="RHEA-COMP:10132"/>
        <dbReference type="Rhea" id="RHEA-COMP:11367"/>
        <dbReference type="Rhea" id="RHEA-COMP:11368"/>
        <dbReference type="ChEBI" id="CHEBI:29950"/>
        <dbReference type="ChEBI" id="CHEBI:82612"/>
        <dbReference type="ChEBI" id="CHEBI:85445"/>
        <dbReference type="ChEBI" id="CHEBI:85448"/>
        <dbReference type="EC" id="2.1.1.63"/>
    </reaction>
</comment>
<keyword evidence="13" id="KW-1185">Reference proteome</keyword>
<dbReference type="SUPFAM" id="SSF53155">
    <property type="entry name" value="Methylated DNA-protein cysteine methyltransferase domain"/>
    <property type="match status" value="1"/>
</dbReference>
<evidence type="ECO:0000313" key="12">
    <source>
        <dbReference type="EMBL" id="MBE9398300.1"/>
    </source>
</evidence>
<dbReference type="NCBIfam" id="TIGR00589">
    <property type="entry name" value="ogt"/>
    <property type="match status" value="1"/>
</dbReference>
<keyword evidence="4 9" id="KW-0489">Methyltransferase</keyword>
<feature type="domain" description="Methylated-DNA-[protein]-cysteine S-methyltransferase DNA binding" evidence="10">
    <location>
        <begin position="89"/>
        <end position="167"/>
    </location>
</feature>
<dbReference type="HAMAP" id="MF_00772">
    <property type="entry name" value="OGT"/>
    <property type="match status" value="1"/>
</dbReference>
<dbReference type="InterPro" id="IPR023546">
    <property type="entry name" value="MGMT"/>
</dbReference>
<dbReference type="GO" id="GO:0005737">
    <property type="term" value="C:cytoplasm"/>
    <property type="evidence" value="ECO:0007669"/>
    <property type="project" value="UniProtKB-SubCell"/>
</dbReference>
<dbReference type="Gene3D" id="3.30.160.70">
    <property type="entry name" value="Methylated DNA-protein cysteine methyltransferase domain"/>
    <property type="match status" value="1"/>
</dbReference>
<evidence type="ECO:0000259" key="11">
    <source>
        <dbReference type="Pfam" id="PF02870"/>
    </source>
</evidence>
<dbReference type="InterPro" id="IPR014048">
    <property type="entry name" value="MethylDNA_cys_MeTrfase_DNA-bd"/>
</dbReference>
<keyword evidence="5 9" id="KW-0808">Transferase</keyword>
<dbReference type="Pfam" id="PF02870">
    <property type="entry name" value="Methyltransf_1N"/>
    <property type="match status" value="1"/>
</dbReference>
<comment type="subcellular location">
    <subcellularLocation>
        <location evidence="9">Cytoplasm</location>
    </subcellularLocation>
</comment>
<dbReference type="InterPro" id="IPR036631">
    <property type="entry name" value="MGMT_N_sf"/>
</dbReference>
<comment type="function">
    <text evidence="9">Involved in the cellular defense against the biological effects of O6-methylguanine (O6-MeG) and O4-methylthymine (O4-MeT) in DNA. Repairs the methylated nucleobase in DNA by stoichiometrically transferring the methyl group to a cysteine residue in the enzyme. This is a suicide reaction: the enzyme is irreversibly inactivated.</text>
</comment>
<accession>A0A8J7K6D6</accession>